<feature type="region of interest" description="Disordered" evidence="2">
    <location>
        <begin position="389"/>
        <end position="424"/>
    </location>
</feature>
<name>A0ABP1PKH4_9HEXA</name>
<dbReference type="EMBL" id="CAXLJM020000004">
    <property type="protein sequence ID" value="CAL8069597.1"/>
    <property type="molecule type" value="Genomic_DNA"/>
</dbReference>
<dbReference type="InterPro" id="IPR040044">
    <property type="entry name" value="SRR1L"/>
</dbReference>
<evidence type="ECO:0000256" key="2">
    <source>
        <dbReference type="SAM" id="MobiDB-lite"/>
    </source>
</evidence>
<evidence type="ECO:0000313" key="4">
    <source>
        <dbReference type="EMBL" id="CAL8069597.1"/>
    </source>
</evidence>
<reference evidence="4 5" key="1">
    <citation type="submission" date="2024-08" db="EMBL/GenBank/DDBJ databases">
        <authorList>
            <person name="Cucini C."/>
            <person name="Frati F."/>
        </authorList>
    </citation>
    <scope>NUCLEOTIDE SEQUENCE [LARGE SCALE GENOMIC DNA]</scope>
</reference>
<feature type="compositionally biased region" description="Basic and acidic residues" evidence="2">
    <location>
        <begin position="23"/>
        <end position="35"/>
    </location>
</feature>
<comment type="similarity">
    <text evidence="1">Belongs to the SRR1 family.</text>
</comment>
<keyword evidence="5" id="KW-1185">Reference proteome</keyword>
<feature type="compositionally biased region" description="Basic residues" evidence="2">
    <location>
        <begin position="43"/>
        <end position="57"/>
    </location>
</feature>
<evidence type="ECO:0000313" key="5">
    <source>
        <dbReference type="Proteomes" id="UP001642540"/>
    </source>
</evidence>
<sequence length="424" mass="48387">MSNEEEEIVSIPPEEEEESEIIEDNRENQKNRGEGDFIVVVSRKGKKDRRGKRAAKNFHHELQGSQSGNDSLERSVTESRADVLRKIGLCVANLGESPYYKKLQEHLVQAFKEVIGTPSFPDNLGIFCLGLGPFSSHLLSRIARYQLALLLLLKDYCCASAEIFDPIFIPQERAILTEDYEINVSDLNEEGKRRIDSPTIVFMPHCPHQLVNNFLFANWNPESLVNCYILCNSISEALVSIPPSYVNKNLRFLREAHTICEEKPVPNIFSDQPDVFNDIALHIFPHKNFASLSEDFWMNISEPSYTEENFVSSENVKVRNSDTWKYIMEIARRNRITSMQNCQEGSEWSRIAETYLMYTQSSRIYGDMIEKTKQTRGGMTIMDAIKSQSKSSSALFGLKQRKPVKESRNKNVDSDGLGGDHPKN</sequence>
<feature type="region of interest" description="Disordered" evidence="2">
    <location>
        <begin position="1"/>
        <end position="74"/>
    </location>
</feature>
<feature type="compositionally biased region" description="Basic and acidic residues" evidence="2">
    <location>
        <begin position="403"/>
        <end position="424"/>
    </location>
</feature>
<proteinExistence type="inferred from homology"/>
<evidence type="ECO:0000259" key="3">
    <source>
        <dbReference type="Pfam" id="PF07985"/>
    </source>
</evidence>
<evidence type="ECO:0000256" key="1">
    <source>
        <dbReference type="ARBA" id="ARBA00009856"/>
    </source>
</evidence>
<dbReference type="PANTHER" id="PTHR28626:SF3">
    <property type="entry name" value="SRR1-LIKE PROTEIN"/>
    <property type="match status" value="1"/>
</dbReference>
<organism evidence="4 5">
    <name type="scientific">Orchesella dallaii</name>
    <dbReference type="NCBI Taxonomy" id="48710"/>
    <lineage>
        <taxon>Eukaryota</taxon>
        <taxon>Metazoa</taxon>
        <taxon>Ecdysozoa</taxon>
        <taxon>Arthropoda</taxon>
        <taxon>Hexapoda</taxon>
        <taxon>Collembola</taxon>
        <taxon>Entomobryomorpha</taxon>
        <taxon>Entomobryoidea</taxon>
        <taxon>Orchesellidae</taxon>
        <taxon>Orchesellinae</taxon>
        <taxon>Orchesella</taxon>
    </lineage>
</organism>
<comment type="caution">
    <text evidence="4">The sequence shown here is derived from an EMBL/GenBank/DDBJ whole genome shotgun (WGS) entry which is preliminary data.</text>
</comment>
<dbReference type="InterPro" id="IPR012942">
    <property type="entry name" value="SRR1-like"/>
</dbReference>
<feature type="compositionally biased region" description="Acidic residues" evidence="2">
    <location>
        <begin position="1"/>
        <end position="22"/>
    </location>
</feature>
<dbReference type="Proteomes" id="UP001642540">
    <property type="component" value="Unassembled WGS sequence"/>
</dbReference>
<accession>A0ABP1PKH4</accession>
<dbReference type="Pfam" id="PF07985">
    <property type="entry name" value="SRR1"/>
    <property type="match status" value="1"/>
</dbReference>
<gene>
    <name evidence="4" type="ORF">ODALV1_LOCUS849</name>
</gene>
<dbReference type="PANTHER" id="PTHR28626">
    <property type="entry name" value="SRR1-LIKE PROTEIN"/>
    <property type="match status" value="1"/>
</dbReference>
<feature type="domain" description="SRR1-like" evidence="3">
    <location>
        <begin position="122"/>
        <end position="283"/>
    </location>
</feature>
<protein>
    <recommendedName>
        <fullName evidence="3">SRR1-like domain-containing protein</fullName>
    </recommendedName>
</protein>